<evidence type="ECO:0000256" key="1">
    <source>
        <dbReference type="SAM" id="MobiDB-lite"/>
    </source>
</evidence>
<accession>A0A7S0P0B6</accession>
<sequence>MSYAPVTRFCSLPPSAEGGACCSTAHVHHDRAGIPSVTREGFAPTPADCEGTCLATTGCSAFSHSGARQQCVFCSGCDGVPHSTKRAHTFTSWLRQQPGAAFVQLAAAAELDGHRYWPTANASGSASSRTSCVTPRPCASGARAVALLLRGEIYRWGCDAFGVAKQREVAAAYNSMLLTPLEQAGHCVHVVLALDRGCGRERDADLIAMYGDRVALATRIATKRQPSNTRAALDLVTTDAAVRDRYDFVVFARHDVRLLRPLSRWACNLARAAPSADVLSVGSQCAPREWRAFNCSSDLMYVVPRALLTPFSQQVGRVTSRSKEHCCFHPWCLGQGGHGCLNLLTPAIMRAADADVASFAASGRLDFCWPRMQTKVSEWNLHYQVPQCTDLPGAKPGSVWRCRLPTLSHGREYTPEGDDDLTAHEGRKRRKRKPVG</sequence>
<evidence type="ECO:0000313" key="2">
    <source>
        <dbReference type="EMBL" id="CAD8545390.1"/>
    </source>
</evidence>
<protein>
    <submittedName>
        <fullName evidence="2">Uncharacterized protein</fullName>
    </submittedName>
</protein>
<reference evidence="2" key="1">
    <citation type="submission" date="2021-01" db="EMBL/GenBank/DDBJ databases">
        <authorList>
            <person name="Corre E."/>
            <person name="Pelletier E."/>
            <person name="Niang G."/>
            <person name="Scheremetjew M."/>
            <person name="Finn R."/>
            <person name="Kale V."/>
            <person name="Holt S."/>
            <person name="Cochrane G."/>
            <person name="Meng A."/>
            <person name="Brown T."/>
            <person name="Cohen L."/>
        </authorList>
    </citation>
    <scope>NUCLEOTIDE SEQUENCE</scope>
    <source>
        <strain evidence="2">RCC1130</strain>
    </source>
</reference>
<dbReference type="AlphaFoldDB" id="A0A7S0P0B6"/>
<feature type="compositionally biased region" description="Basic residues" evidence="1">
    <location>
        <begin position="426"/>
        <end position="436"/>
    </location>
</feature>
<dbReference type="EMBL" id="HBER01041025">
    <property type="protein sequence ID" value="CAD8545390.1"/>
    <property type="molecule type" value="Transcribed_RNA"/>
</dbReference>
<proteinExistence type="predicted"/>
<feature type="region of interest" description="Disordered" evidence="1">
    <location>
        <begin position="413"/>
        <end position="436"/>
    </location>
</feature>
<organism evidence="2">
    <name type="scientific">Calcidiscus leptoporus</name>
    <dbReference type="NCBI Taxonomy" id="127549"/>
    <lineage>
        <taxon>Eukaryota</taxon>
        <taxon>Haptista</taxon>
        <taxon>Haptophyta</taxon>
        <taxon>Prymnesiophyceae</taxon>
        <taxon>Coccolithales</taxon>
        <taxon>Calcidiscaceae</taxon>
        <taxon>Calcidiscus</taxon>
    </lineage>
</organism>
<gene>
    <name evidence="2" type="ORF">CLEP1334_LOCUS20679</name>
</gene>
<name>A0A7S0P0B6_9EUKA</name>